<dbReference type="GO" id="GO:0008948">
    <property type="term" value="F:oxaloacetate decarboxylase activity"/>
    <property type="evidence" value="ECO:0007669"/>
    <property type="project" value="InterPro"/>
</dbReference>
<dbReference type="InterPro" id="IPR011053">
    <property type="entry name" value="Single_hybrid_motif"/>
</dbReference>
<dbReference type="NCBIfam" id="TIGR01108">
    <property type="entry name" value="oadA"/>
    <property type="match status" value="1"/>
</dbReference>
<keyword evidence="4" id="KW-0456">Lyase</keyword>
<evidence type="ECO:0000313" key="4">
    <source>
        <dbReference type="EMBL" id="RUQ90794.1"/>
    </source>
</evidence>
<reference evidence="4 5" key="1">
    <citation type="submission" date="2018-12" db="EMBL/GenBank/DDBJ databases">
        <title>Legionella sp,whole genome shotgun sequence.</title>
        <authorList>
            <person name="Wu H."/>
        </authorList>
    </citation>
    <scope>NUCLEOTIDE SEQUENCE [LARGE SCALE GENOMIC DNA]</scope>
    <source>
        <strain evidence="5">km714</strain>
    </source>
</reference>
<name>A0A3S0XHQ6_9GAMM</name>
<dbReference type="CDD" id="cd07937">
    <property type="entry name" value="DRE_TIM_PC_TC_5S"/>
    <property type="match status" value="1"/>
</dbReference>
<dbReference type="Pfam" id="PF00364">
    <property type="entry name" value="Biotin_lipoyl"/>
    <property type="match status" value="1"/>
</dbReference>
<proteinExistence type="predicted"/>
<feature type="domain" description="Pyruvate carboxyltransferase" evidence="3">
    <location>
        <begin position="3"/>
        <end position="263"/>
    </location>
</feature>
<sequence>MATYLTDVTLRDAHQCLIATRLRTEDMLPICSKMDEIGFWAMEVWGGATFDACLRFLKEDPWQRLRQLRAALPNTRLSMLLRGQNLLGYRHYADDVVQEFIRLSAKNGVDVFRVFDALNDLRNLRKAIEGIKKNKRHAQGAIAYTTSPVHTLENFIELGQGMAELGCDSIAIKDMAGLLTPATTVALYEGLSEATQLPIHIHSHTTSGLAAICLYEAIQSGCQHVDTAISSFAGGASHTATESLVAALAGTPYETGLDLNRLLDIGDYFREVRKKYAQFESEAQDIDPRVQAYQVPGGMISNLYNQLKEQQALDKKEAVHAEIPRVRRDLGYPPLVTPTSQLVGTQAVLNVLTGARYKTITNEIKLYCQGKYGKPPGKINASLRKKAIGNTEVIEVRPADLLPPELQRLRQEIKDLAVNKEDVLSYAMFPEIARQFLLERAKGHLQPEPLAVPVVPTPNPVFEFDMAVHGESYHVKVGGSGMRQQGRQAYYLWVDGVPEEVVVDFLNAEEGAIAPVKQKTIADPGDIKVAMPGTIVAVCISQGEEVAAGQTLLVLEAMKMETEIQSPFAGRVTGIFCQKGDKVTPEQVLLHLSSMLK</sequence>
<evidence type="ECO:0000256" key="1">
    <source>
        <dbReference type="ARBA" id="ARBA00023267"/>
    </source>
</evidence>
<dbReference type="SUPFAM" id="SSF51230">
    <property type="entry name" value="Single hybrid motif"/>
    <property type="match status" value="1"/>
</dbReference>
<dbReference type="PROSITE" id="PS50968">
    <property type="entry name" value="BIOTINYL_LIPOYL"/>
    <property type="match status" value="1"/>
</dbReference>
<dbReference type="Pfam" id="PF02436">
    <property type="entry name" value="PYC_OADA"/>
    <property type="match status" value="1"/>
</dbReference>
<dbReference type="InterPro" id="IPR000089">
    <property type="entry name" value="Biotin_lipoyl"/>
</dbReference>
<dbReference type="GO" id="GO:0005737">
    <property type="term" value="C:cytoplasm"/>
    <property type="evidence" value="ECO:0007669"/>
    <property type="project" value="TreeGrafter"/>
</dbReference>
<dbReference type="PANTHER" id="PTHR43778:SF2">
    <property type="entry name" value="PYRUVATE CARBOXYLASE, MITOCHONDRIAL"/>
    <property type="match status" value="1"/>
</dbReference>
<dbReference type="PANTHER" id="PTHR43778">
    <property type="entry name" value="PYRUVATE CARBOXYLASE"/>
    <property type="match status" value="1"/>
</dbReference>
<protein>
    <submittedName>
        <fullName evidence="4">Oxaloacetate decarboxylase subunit alpha</fullName>
        <ecNumber evidence="4">4.1.1.3</ecNumber>
    </submittedName>
</protein>
<dbReference type="InterPro" id="IPR003379">
    <property type="entry name" value="Carboxylase_cons_dom"/>
</dbReference>
<dbReference type="PROSITE" id="PS50991">
    <property type="entry name" value="PYR_CT"/>
    <property type="match status" value="1"/>
</dbReference>
<dbReference type="SUPFAM" id="SSF51569">
    <property type="entry name" value="Aldolase"/>
    <property type="match status" value="1"/>
</dbReference>
<dbReference type="EMBL" id="RZGR01000003">
    <property type="protein sequence ID" value="RUQ90794.1"/>
    <property type="molecule type" value="Genomic_DNA"/>
</dbReference>
<feature type="domain" description="Lipoyl-binding" evidence="2">
    <location>
        <begin position="518"/>
        <end position="593"/>
    </location>
</feature>
<dbReference type="GO" id="GO:0006094">
    <property type="term" value="P:gluconeogenesis"/>
    <property type="evidence" value="ECO:0007669"/>
    <property type="project" value="TreeGrafter"/>
</dbReference>
<keyword evidence="1" id="KW-0092">Biotin</keyword>
<dbReference type="FunFam" id="2.40.50.100:FF:000003">
    <property type="entry name" value="Acetyl-CoA carboxylase biotin carboxyl carrier protein"/>
    <property type="match status" value="1"/>
</dbReference>
<keyword evidence="5" id="KW-1185">Reference proteome</keyword>
<gene>
    <name evidence="4" type="primary">oadA</name>
    <name evidence="4" type="ORF">EKM59_01615</name>
</gene>
<dbReference type="GO" id="GO:0004736">
    <property type="term" value="F:pyruvate carboxylase activity"/>
    <property type="evidence" value="ECO:0007669"/>
    <property type="project" value="UniProtKB-ARBA"/>
</dbReference>
<dbReference type="Pfam" id="PF00682">
    <property type="entry name" value="HMGL-like"/>
    <property type="match status" value="1"/>
</dbReference>
<dbReference type="Gene3D" id="3.20.20.70">
    <property type="entry name" value="Aldolase class I"/>
    <property type="match status" value="1"/>
</dbReference>
<dbReference type="InterPro" id="IPR000891">
    <property type="entry name" value="PYR_CT"/>
</dbReference>
<dbReference type="InterPro" id="IPR001882">
    <property type="entry name" value="Biotin_BS"/>
</dbReference>
<dbReference type="EC" id="4.1.1.3" evidence="4"/>
<comment type="caution">
    <text evidence="4">The sequence shown here is derived from an EMBL/GenBank/DDBJ whole genome shotgun (WGS) entry which is preliminary data.</text>
</comment>
<dbReference type="PROSITE" id="PS00188">
    <property type="entry name" value="BIOTIN"/>
    <property type="match status" value="1"/>
</dbReference>
<dbReference type="GO" id="GO:0006814">
    <property type="term" value="P:sodium ion transport"/>
    <property type="evidence" value="ECO:0007669"/>
    <property type="project" value="InterPro"/>
</dbReference>
<dbReference type="AlphaFoldDB" id="A0A3S0XHQ6"/>
<dbReference type="InterPro" id="IPR005776">
    <property type="entry name" value="OadA"/>
</dbReference>
<dbReference type="NCBIfam" id="NF006761">
    <property type="entry name" value="PRK09282.1"/>
    <property type="match status" value="1"/>
</dbReference>
<dbReference type="Proteomes" id="UP000288012">
    <property type="component" value="Unassembled WGS sequence"/>
</dbReference>
<organism evidence="4 5">
    <name type="scientific">Legionella septentrionalis</name>
    <dbReference type="NCBI Taxonomy" id="2498109"/>
    <lineage>
        <taxon>Bacteria</taxon>
        <taxon>Pseudomonadati</taxon>
        <taxon>Pseudomonadota</taxon>
        <taxon>Gammaproteobacteria</taxon>
        <taxon>Legionellales</taxon>
        <taxon>Legionellaceae</taxon>
        <taxon>Legionella</taxon>
    </lineage>
</organism>
<evidence type="ECO:0000259" key="3">
    <source>
        <dbReference type="PROSITE" id="PS50991"/>
    </source>
</evidence>
<evidence type="ECO:0000259" key="2">
    <source>
        <dbReference type="PROSITE" id="PS50968"/>
    </source>
</evidence>
<dbReference type="SUPFAM" id="SSF89000">
    <property type="entry name" value="post-HMGL domain-like"/>
    <property type="match status" value="1"/>
</dbReference>
<accession>A0A3S0XHQ6</accession>
<dbReference type="InterPro" id="IPR013785">
    <property type="entry name" value="Aldolase_TIM"/>
</dbReference>
<dbReference type="RefSeq" id="WP_127111054.1">
    <property type="nucleotide sequence ID" value="NZ_RZGR01000003.1"/>
</dbReference>
<dbReference type="InterPro" id="IPR055268">
    <property type="entry name" value="PCB-like"/>
</dbReference>
<evidence type="ECO:0000313" key="5">
    <source>
        <dbReference type="Proteomes" id="UP000288012"/>
    </source>
</evidence>
<dbReference type="Gene3D" id="2.40.50.100">
    <property type="match status" value="1"/>
</dbReference>
<dbReference type="CDD" id="cd06850">
    <property type="entry name" value="biotinyl_domain"/>
    <property type="match status" value="1"/>
</dbReference>